<organism evidence="2 3">
    <name type="scientific">Dokdonella koreensis DS-123</name>
    <dbReference type="NCBI Taxonomy" id="1300342"/>
    <lineage>
        <taxon>Bacteria</taxon>
        <taxon>Pseudomonadati</taxon>
        <taxon>Pseudomonadota</taxon>
        <taxon>Gammaproteobacteria</taxon>
        <taxon>Lysobacterales</taxon>
        <taxon>Rhodanobacteraceae</taxon>
        <taxon>Dokdonella</taxon>
    </lineage>
</organism>
<sequence>MKTALASAAVAVLLAVAAPAFARDDAHMMPLKDVIELGKAEGKLDGTVQFYLQGQKTPKVVQKLSSDVSNKKTNSAGKGIDRACQWAALSALIAFQDKARQLGANAVIDLVSYYKKNTKASPTDYECHDGAFVTGVTLKGNYAKVAE</sequence>
<dbReference type="EMBL" id="CP015249">
    <property type="protein sequence ID" value="ANB19384.1"/>
    <property type="molecule type" value="Genomic_DNA"/>
</dbReference>
<feature type="chain" id="PRO_5007813968" evidence="1">
    <location>
        <begin position="23"/>
        <end position="147"/>
    </location>
</feature>
<accession>A0A160DXU8</accession>
<keyword evidence="3" id="KW-1185">Reference proteome</keyword>
<evidence type="ECO:0000313" key="3">
    <source>
        <dbReference type="Proteomes" id="UP000076830"/>
    </source>
</evidence>
<evidence type="ECO:0000313" key="2">
    <source>
        <dbReference type="EMBL" id="ANB19384.1"/>
    </source>
</evidence>
<gene>
    <name evidence="2" type="ORF">I596_3395</name>
</gene>
<evidence type="ECO:0000256" key="1">
    <source>
        <dbReference type="SAM" id="SignalP"/>
    </source>
</evidence>
<dbReference type="STRING" id="1300342.I596_3395"/>
<dbReference type="AlphaFoldDB" id="A0A160DXU8"/>
<reference evidence="2 3" key="1">
    <citation type="submission" date="2016-04" db="EMBL/GenBank/DDBJ databases">
        <title>Complete genome sequence of Dokdonella koreensis DS-123T.</title>
        <authorList>
            <person name="Kim J.F."/>
            <person name="Lee H."/>
            <person name="Kwak M.-J."/>
        </authorList>
    </citation>
    <scope>NUCLEOTIDE SEQUENCE [LARGE SCALE GENOMIC DNA]</scope>
    <source>
        <strain evidence="2 3">DS-123</strain>
    </source>
</reference>
<dbReference type="Proteomes" id="UP000076830">
    <property type="component" value="Chromosome"/>
</dbReference>
<dbReference type="KEGG" id="dko:I596_3395"/>
<keyword evidence="1" id="KW-0732">Signal</keyword>
<dbReference type="OrthoDB" id="8161726at2"/>
<protein>
    <submittedName>
        <fullName evidence="2">Excinuclease ATPase subunit protein</fullName>
    </submittedName>
</protein>
<proteinExistence type="predicted"/>
<feature type="signal peptide" evidence="1">
    <location>
        <begin position="1"/>
        <end position="22"/>
    </location>
</feature>
<name>A0A160DXU8_9GAMM</name>
<dbReference type="RefSeq" id="WP_067650175.1">
    <property type="nucleotide sequence ID" value="NZ_CP015249.1"/>
</dbReference>